<evidence type="ECO:0000256" key="1">
    <source>
        <dbReference type="SAM" id="MobiDB-lite"/>
    </source>
</evidence>
<dbReference type="SUPFAM" id="SSF140453">
    <property type="entry name" value="EsxAB dimer-like"/>
    <property type="match status" value="1"/>
</dbReference>
<feature type="compositionally biased region" description="Basic and acidic residues" evidence="1">
    <location>
        <begin position="291"/>
        <end position="306"/>
    </location>
</feature>
<dbReference type="AlphaFoldDB" id="A0A1V2TG99"/>
<sequence length="516" mass="54214">MWSSGCGGAGTAGTTGGAVADELQVDPDALRQQAAELAELADDVGSSYARLRESLARFDGCWGDDFLGETFAKDFKPSAEQLLTGMQAMGKGLHDTASAMRGAGDDFGGQDLQAGREIARASEETYGSPGYTSGAQPPTVTTPVEPRVPVDAAPSARNNPGAMVETPSQHKNSEGPASGPSNSAQPPNSSTGSPNQRGGPAPSDTPERRTSPQPPAVARNTDNPRITTAGPGVRAVGTSPSAVPGMAPGGSRGARVSVGARETPWTRPPSAHAGAPTGSAPPSPRSAQPRPNDRRRGEDKPAEKPRRSPLFAWLARMLAQRHGVEVNGFDLPDLWEQPVRDFAAAVDRILTDYPMIGLDVVAVADLDDAGTVRWRRETRKSEVVRSITLDRQIACEVSDDATNYDTDEYVSRIYADTVGQLGLALDSAGGGVASRTARHTLIAEYMREVAGHYTTLAELVRGYRRWSADLTGSPTGFDSERALSTAFAEVVARGAEASAPARTLHALLVDAAPQQD</sequence>
<accession>A0A1V2TG99</accession>
<reference evidence="2 3" key="1">
    <citation type="journal article" date="2016" name="Antonie Van Leeuwenhoek">
        <title>Nocardia donostiensis sp. nov., isolated from human respiratory specimens.</title>
        <authorList>
            <person name="Ercibengoa M."/>
            <person name="Bell M."/>
            <person name="Marimon J.M."/>
            <person name="Humrighouse B."/>
            <person name="Klenk H.P."/>
            <person name="Potter G."/>
            <person name="Perez-Trallero E."/>
        </authorList>
    </citation>
    <scope>NUCLEOTIDE SEQUENCE [LARGE SCALE GENOMIC DNA]</scope>
    <source>
        <strain evidence="2 3">X1655</strain>
    </source>
</reference>
<comment type="caution">
    <text evidence="2">The sequence shown here is derived from an EMBL/GenBank/DDBJ whole genome shotgun (WGS) entry which is preliminary data.</text>
</comment>
<feature type="compositionally biased region" description="Low complexity" evidence="1">
    <location>
        <begin position="137"/>
        <end position="150"/>
    </location>
</feature>
<dbReference type="Proteomes" id="UP000188836">
    <property type="component" value="Unassembled WGS sequence"/>
</dbReference>
<evidence type="ECO:0008006" key="4">
    <source>
        <dbReference type="Google" id="ProtNLM"/>
    </source>
</evidence>
<dbReference type="InterPro" id="IPR036689">
    <property type="entry name" value="ESAT-6-like_sf"/>
</dbReference>
<feature type="region of interest" description="Disordered" evidence="1">
    <location>
        <begin position="125"/>
        <end position="307"/>
    </location>
</feature>
<dbReference type="EMBL" id="MUMY01000009">
    <property type="protein sequence ID" value="ONM48493.1"/>
    <property type="molecule type" value="Genomic_DNA"/>
</dbReference>
<feature type="compositionally biased region" description="Low complexity" evidence="1">
    <location>
        <begin position="268"/>
        <end position="278"/>
    </location>
</feature>
<organism evidence="2 3">
    <name type="scientific">Nocardia donostiensis</name>
    <dbReference type="NCBI Taxonomy" id="1538463"/>
    <lineage>
        <taxon>Bacteria</taxon>
        <taxon>Bacillati</taxon>
        <taxon>Actinomycetota</taxon>
        <taxon>Actinomycetes</taxon>
        <taxon>Mycobacteriales</taxon>
        <taxon>Nocardiaceae</taxon>
        <taxon>Nocardia</taxon>
    </lineage>
</organism>
<gene>
    <name evidence="2" type="ORF">B0T46_12410</name>
</gene>
<name>A0A1V2TG99_9NOCA</name>
<dbReference type="STRING" id="1538463.B0T36_04790"/>
<evidence type="ECO:0000313" key="2">
    <source>
        <dbReference type="EMBL" id="ONM48493.1"/>
    </source>
</evidence>
<protein>
    <recommendedName>
        <fullName evidence="4">WXG100 family type VII secretion target</fullName>
    </recommendedName>
</protein>
<evidence type="ECO:0000313" key="3">
    <source>
        <dbReference type="Proteomes" id="UP000188836"/>
    </source>
</evidence>
<dbReference type="Gene3D" id="1.10.287.1060">
    <property type="entry name" value="ESAT-6-like"/>
    <property type="match status" value="1"/>
</dbReference>
<feature type="compositionally biased region" description="Polar residues" evidence="1">
    <location>
        <begin position="179"/>
        <end position="196"/>
    </location>
</feature>
<keyword evidence="3" id="KW-1185">Reference proteome</keyword>
<proteinExistence type="predicted"/>